<name>A0A2U3PG78_9MYCO</name>
<dbReference type="Proteomes" id="UP000240424">
    <property type="component" value="Unassembled WGS sequence"/>
</dbReference>
<keyword evidence="1" id="KW-0472">Membrane</keyword>
<feature type="transmembrane region" description="Helical" evidence="1">
    <location>
        <begin position="54"/>
        <end position="73"/>
    </location>
</feature>
<sequence>VNTFWKFSPWMSKFILLPPTAILIAVGVRHLAHPEVQAAERGIAFTKPLGATIYRVGFAGFPLGCAAFFAYCLRANRRTLTGLIFSVLFNGVVLAVRIYGMAVDSTVRQSLPLVKGEVVVVVISLVGITIEIGRRSHRLLGPLNP</sequence>
<proteinExistence type="predicted"/>
<evidence type="ECO:0000313" key="3">
    <source>
        <dbReference type="Proteomes" id="UP000240424"/>
    </source>
</evidence>
<keyword evidence="1" id="KW-1133">Transmembrane helix</keyword>
<evidence type="ECO:0000313" key="2">
    <source>
        <dbReference type="EMBL" id="SPM42760.1"/>
    </source>
</evidence>
<dbReference type="EMBL" id="FUEZ01000004">
    <property type="protein sequence ID" value="SPM42760.1"/>
    <property type="molecule type" value="Genomic_DNA"/>
</dbReference>
<protein>
    <submittedName>
        <fullName evidence="2">Mycobacterium numidiamassiliense ORFan</fullName>
    </submittedName>
</protein>
<accession>A0A2U3PG78</accession>
<feature type="non-terminal residue" evidence="2">
    <location>
        <position position="1"/>
    </location>
</feature>
<gene>
    <name evidence="2" type="ORF">MNAB215_4980</name>
</gene>
<organism evidence="2 3">
    <name type="scientific">Mycobacterium numidiamassiliense</name>
    <dbReference type="NCBI Taxonomy" id="1841861"/>
    <lineage>
        <taxon>Bacteria</taxon>
        <taxon>Bacillati</taxon>
        <taxon>Actinomycetota</taxon>
        <taxon>Actinomycetes</taxon>
        <taxon>Mycobacteriales</taxon>
        <taxon>Mycobacteriaceae</taxon>
        <taxon>Mycobacterium</taxon>
    </lineage>
</organism>
<reference evidence="2 3" key="1">
    <citation type="submission" date="2017-01" db="EMBL/GenBank/DDBJ databases">
        <authorList>
            <consortium name="Urmite Genomes"/>
        </authorList>
    </citation>
    <scope>NUCLEOTIDE SEQUENCE [LARGE SCALE GENOMIC DNA]</scope>
    <source>
        <strain evidence="2 3">AB215</strain>
    </source>
</reference>
<feature type="transmembrane region" description="Helical" evidence="1">
    <location>
        <begin position="112"/>
        <end position="130"/>
    </location>
</feature>
<feature type="transmembrane region" description="Helical" evidence="1">
    <location>
        <begin position="80"/>
        <end position="100"/>
    </location>
</feature>
<evidence type="ECO:0000256" key="1">
    <source>
        <dbReference type="SAM" id="Phobius"/>
    </source>
</evidence>
<keyword evidence="3" id="KW-1185">Reference proteome</keyword>
<dbReference type="AlphaFoldDB" id="A0A2U3PG78"/>
<dbReference type="STRING" id="1841861.GCA_900157365_03300"/>
<keyword evidence="1" id="KW-0812">Transmembrane</keyword>